<keyword evidence="7" id="KW-0812">Transmembrane</keyword>
<dbReference type="GO" id="GO:0000785">
    <property type="term" value="C:chromatin"/>
    <property type="evidence" value="ECO:0007669"/>
    <property type="project" value="TreeGrafter"/>
</dbReference>
<dbReference type="EMBL" id="JAVRRD010000006">
    <property type="protein sequence ID" value="KAK5057804.1"/>
    <property type="molecule type" value="Genomic_DNA"/>
</dbReference>
<evidence type="ECO:0000256" key="5">
    <source>
        <dbReference type="ARBA" id="ARBA00022833"/>
    </source>
</evidence>
<reference evidence="9 10" key="1">
    <citation type="submission" date="2023-08" db="EMBL/GenBank/DDBJ databases">
        <title>Black Yeasts Isolated from many extreme environments.</title>
        <authorList>
            <person name="Coleine C."/>
            <person name="Stajich J.E."/>
            <person name="Selbmann L."/>
        </authorList>
    </citation>
    <scope>NUCLEOTIDE SEQUENCE [LARGE SCALE GENOMIC DNA]</scope>
    <source>
        <strain evidence="9 10">CCFEE 5792</strain>
    </source>
</reference>
<dbReference type="GO" id="GO:0000978">
    <property type="term" value="F:RNA polymerase II cis-regulatory region sequence-specific DNA binding"/>
    <property type="evidence" value="ECO:0007669"/>
    <property type="project" value="InterPro"/>
</dbReference>
<evidence type="ECO:0000256" key="4">
    <source>
        <dbReference type="ARBA" id="ARBA00022771"/>
    </source>
</evidence>
<keyword evidence="7" id="KW-0472">Membrane</keyword>
<evidence type="ECO:0000313" key="9">
    <source>
        <dbReference type="EMBL" id="KAK5057804.1"/>
    </source>
</evidence>
<keyword evidence="3" id="KW-0677">Repeat</keyword>
<evidence type="ECO:0000256" key="6">
    <source>
        <dbReference type="ARBA" id="ARBA00023242"/>
    </source>
</evidence>
<feature type="transmembrane region" description="Helical" evidence="7">
    <location>
        <begin position="251"/>
        <end position="270"/>
    </location>
</feature>
<sequence length="291" mass="32794">MSRDAIPIQHLLNPDGIVGSFPIRDNQTSPYLEEEEGTVVEPENCSETSHWSEDYDRSDVFAGGAMPGYDGVNFDSFFGGFETLTFGTYPLNADLGDLTSTAGLFPSSALDLEPRAFEIRQILINTTASLANQYPENQSMSPEIYSAIELITHVELDHCISLFFGNYYRHCPILHRPSFQPALVPIHLLIAISALGAMYSSDPRKVASWKTLLDVIEAYIFNCSGFREEYIGSINLAEAPDEDTLYYQFQMFQGAYLMIIVQYFSGNLAGRRRARRERYMRTLNVCDEPNL</sequence>
<feature type="transmembrane region" description="Helical" evidence="7">
    <location>
        <begin position="182"/>
        <end position="200"/>
    </location>
</feature>
<evidence type="ECO:0000256" key="7">
    <source>
        <dbReference type="SAM" id="Phobius"/>
    </source>
</evidence>
<dbReference type="InterPro" id="IPR007219">
    <property type="entry name" value="XnlR_reg_dom"/>
</dbReference>
<dbReference type="GO" id="GO:0006351">
    <property type="term" value="P:DNA-templated transcription"/>
    <property type="evidence" value="ECO:0007669"/>
    <property type="project" value="InterPro"/>
</dbReference>
<evidence type="ECO:0000256" key="3">
    <source>
        <dbReference type="ARBA" id="ARBA00022737"/>
    </source>
</evidence>
<protein>
    <recommendedName>
        <fullName evidence="8">Xylanolytic transcriptional activator regulatory domain-containing protein</fullName>
    </recommendedName>
</protein>
<keyword evidence="5" id="KW-0862">Zinc</keyword>
<dbReference type="GeneID" id="89979955"/>
<feature type="domain" description="Xylanolytic transcriptional activator regulatory" evidence="8">
    <location>
        <begin position="160"/>
        <end position="213"/>
    </location>
</feature>
<dbReference type="InterPro" id="IPR051059">
    <property type="entry name" value="VerF-like"/>
</dbReference>
<evidence type="ECO:0000313" key="10">
    <source>
        <dbReference type="Proteomes" id="UP001358417"/>
    </source>
</evidence>
<proteinExistence type="predicted"/>
<name>A0AAV9NKN8_9EURO</name>
<dbReference type="AlphaFoldDB" id="A0AAV9NKN8"/>
<dbReference type="Proteomes" id="UP001358417">
    <property type="component" value="Unassembled WGS sequence"/>
</dbReference>
<dbReference type="RefSeq" id="XP_064708922.1">
    <property type="nucleotide sequence ID" value="XM_064855333.1"/>
</dbReference>
<evidence type="ECO:0000256" key="2">
    <source>
        <dbReference type="ARBA" id="ARBA00022723"/>
    </source>
</evidence>
<keyword evidence="7" id="KW-1133">Transmembrane helix</keyword>
<dbReference type="GO" id="GO:0005634">
    <property type="term" value="C:nucleus"/>
    <property type="evidence" value="ECO:0007669"/>
    <property type="project" value="UniProtKB-SubCell"/>
</dbReference>
<organism evidence="9 10">
    <name type="scientific">Exophiala bonariae</name>
    <dbReference type="NCBI Taxonomy" id="1690606"/>
    <lineage>
        <taxon>Eukaryota</taxon>
        <taxon>Fungi</taxon>
        <taxon>Dikarya</taxon>
        <taxon>Ascomycota</taxon>
        <taxon>Pezizomycotina</taxon>
        <taxon>Eurotiomycetes</taxon>
        <taxon>Chaetothyriomycetidae</taxon>
        <taxon>Chaetothyriales</taxon>
        <taxon>Herpotrichiellaceae</taxon>
        <taxon>Exophiala</taxon>
    </lineage>
</organism>
<comment type="subcellular location">
    <subcellularLocation>
        <location evidence="1">Nucleus</location>
    </subcellularLocation>
</comment>
<accession>A0AAV9NKN8</accession>
<dbReference type="Pfam" id="PF04082">
    <property type="entry name" value="Fungal_trans"/>
    <property type="match status" value="1"/>
</dbReference>
<keyword evidence="6" id="KW-0539">Nucleus</keyword>
<keyword evidence="10" id="KW-1185">Reference proteome</keyword>
<keyword evidence="4" id="KW-0863">Zinc-finger</keyword>
<dbReference type="GO" id="GO:0008270">
    <property type="term" value="F:zinc ion binding"/>
    <property type="evidence" value="ECO:0007669"/>
    <property type="project" value="UniProtKB-KW"/>
</dbReference>
<dbReference type="GO" id="GO:0000981">
    <property type="term" value="F:DNA-binding transcription factor activity, RNA polymerase II-specific"/>
    <property type="evidence" value="ECO:0007669"/>
    <property type="project" value="InterPro"/>
</dbReference>
<comment type="caution">
    <text evidence="9">The sequence shown here is derived from an EMBL/GenBank/DDBJ whole genome shotgun (WGS) entry which is preliminary data.</text>
</comment>
<dbReference type="PANTHER" id="PTHR40626:SF8">
    <property type="entry name" value="C2H2 FINGER DOMAIN TRANSCRIPTION FACTOR (EUROFUNG)-RELATED"/>
    <property type="match status" value="1"/>
</dbReference>
<evidence type="ECO:0000259" key="8">
    <source>
        <dbReference type="Pfam" id="PF04082"/>
    </source>
</evidence>
<gene>
    <name evidence="9" type="ORF">LTR84_011805</name>
</gene>
<keyword evidence="2" id="KW-0479">Metal-binding</keyword>
<evidence type="ECO:0000256" key="1">
    <source>
        <dbReference type="ARBA" id="ARBA00004123"/>
    </source>
</evidence>
<dbReference type="CDD" id="cd12148">
    <property type="entry name" value="fungal_TF_MHR"/>
    <property type="match status" value="1"/>
</dbReference>
<dbReference type="PANTHER" id="PTHR40626">
    <property type="entry name" value="MIP31509P"/>
    <property type="match status" value="1"/>
</dbReference>